<proteinExistence type="predicted"/>
<evidence type="ECO:0000313" key="2">
    <source>
        <dbReference type="EMBL" id="MDN3243183.1"/>
    </source>
</evidence>
<dbReference type="EMBL" id="JAUEMJ010000011">
    <property type="protein sequence ID" value="MDN3243183.1"/>
    <property type="molecule type" value="Genomic_DNA"/>
</dbReference>
<dbReference type="Pfam" id="PF24098">
    <property type="entry name" value="DUF7380"/>
    <property type="match status" value="1"/>
</dbReference>
<dbReference type="RefSeq" id="WP_289959742.1">
    <property type="nucleotide sequence ID" value="NZ_JAUEMJ010000011.1"/>
</dbReference>
<protein>
    <recommendedName>
        <fullName evidence="1">DUF7380 domain-containing protein</fullName>
    </recommendedName>
</protein>
<dbReference type="InterPro" id="IPR055804">
    <property type="entry name" value="DUF7380"/>
</dbReference>
<feature type="domain" description="DUF7380" evidence="1">
    <location>
        <begin position="83"/>
        <end position="190"/>
    </location>
</feature>
<organism evidence="2 3">
    <name type="scientific">Glycomyces tritici</name>
    <dbReference type="NCBI Taxonomy" id="2665176"/>
    <lineage>
        <taxon>Bacteria</taxon>
        <taxon>Bacillati</taxon>
        <taxon>Actinomycetota</taxon>
        <taxon>Actinomycetes</taxon>
        <taxon>Glycomycetales</taxon>
        <taxon>Glycomycetaceae</taxon>
        <taxon>Glycomyces</taxon>
    </lineage>
</organism>
<keyword evidence="3" id="KW-1185">Reference proteome</keyword>
<dbReference type="Proteomes" id="UP001171902">
    <property type="component" value="Unassembled WGS sequence"/>
</dbReference>
<comment type="caution">
    <text evidence="2">The sequence shown here is derived from an EMBL/GenBank/DDBJ whole genome shotgun (WGS) entry which is preliminary data.</text>
</comment>
<name>A0ABT7YY74_9ACTN</name>
<gene>
    <name evidence="2" type="ORF">QWI33_25905</name>
</gene>
<sequence>MEESSSASPSGYRDVPAQRDHANIEASGTAAAYGFDPGQTAELAALVDGACEGAEDMYLVPDRIRRTSAGMPPEFDPNALRGLSATFDYRLTCEQERPKRFAATLQPMEGDSEFPQPLRQASEDIRQLWVGLEQVVTHPIARARFADIVFSLRLADNSREAGSRAIRAYLETVGGELSRLDQGMNLVRAWSITREVALSELEAETIDAMLVFTEARVDAKEEPYAVLPVLQAMTMPRAKGGTPWLPAANALLERALLAYHPSHVVKNFAELVRRRAGDDQARIEHASRVQVQAVLAEAEAAKDGMGVRHHLEIAATEARRLGIIDLAEQAEVGLQQAPPIEWVVEEFEFKVPDAVTGRFMRSFELAQTWQDVLALWISTDAPSGDVASNRETARAATEASPIRSLMTNVTYRDGDMPSRKLTGSDAVFNQELARAETLSMTVRGVLLAQALELIKNRFAIPTEVELETFIRSRAKDVHPPYARALAKALRLFLFGEFEAAVHLAVPKIEAAARALLLHLNEPIYRTQVGDTDGHFLGLGALLPLLCENDFDPNWERYFRTFLLSEGSNFRNLIAHGFVDEVDPVYAALALRACALLVLITPSAPARHDADTVRSALTQPHATVAF</sequence>
<accession>A0ABT7YY74</accession>
<reference evidence="2" key="1">
    <citation type="submission" date="2023-06" db="EMBL/GenBank/DDBJ databases">
        <title>Gycomyces niveus sp.nov., a novel actinomycete isolated from soil in Shouguang.</title>
        <authorList>
            <person name="Yang X."/>
            <person name="Zhao J."/>
        </authorList>
    </citation>
    <scope>NUCLEOTIDE SEQUENCE</scope>
    <source>
        <strain evidence="2">NEAU C2</strain>
    </source>
</reference>
<evidence type="ECO:0000259" key="1">
    <source>
        <dbReference type="Pfam" id="PF24098"/>
    </source>
</evidence>
<evidence type="ECO:0000313" key="3">
    <source>
        <dbReference type="Proteomes" id="UP001171902"/>
    </source>
</evidence>